<dbReference type="KEGG" id="hhl:Halha_0809"/>
<dbReference type="RefSeq" id="WP_015326505.1">
    <property type="nucleotide sequence ID" value="NC_019978.1"/>
</dbReference>
<dbReference type="PATRIC" id="fig|748449.3.peg.769"/>
<accession>L0K8D4</accession>
<dbReference type="HOGENOM" id="CLU_063820_0_0_9"/>
<dbReference type="STRING" id="748449.Halha_0809"/>
<dbReference type="EMBL" id="CP003359">
    <property type="protein sequence ID" value="AGB40780.1"/>
    <property type="molecule type" value="Genomic_DNA"/>
</dbReference>
<keyword evidence="3" id="KW-1185">Reference proteome</keyword>
<proteinExistence type="predicted"/>
<evidence type="ECO:0000313" key="2">
    <source>
        <dbReference type="EMBL" id="AGB40780.1"/>
    </source>
</evidence>
<dbReference type="AlphaFoldDB" id="L0K8D4"/>
<name>L0K8D4_HALHC</name>
<evidence type="ECO:0000313" key="3">
    <source>
        <dbReference type="Proteomes" id="UP000010880"/>
    </source>
</evidence>
<evidence type="ECO:0000256" key="1">
    <source>
        <dbReference type="SAM" id="Coils"/>
    </source>
</evidence>
<sequence length="370" mass="42253">MAKGNISNYFPGGNTCQGFYSFYDYLPDGAELIFVIKGGPGTGKSTFMKTIGQEFVEEGYDIEFHWCSSDSGSLDGLVIRDLKVALLDGTAPHLIDPEYPGAVEEIINLGRYWDRTILEQYKEQIVTLNDVIWKLFDRAYAYLQEAKLIHDRWEDYYLEGMDFQQANQKTEELIDEIVGEWELTDSLGKERHLFASAFTPSGVIDYFKEITADLETRYIVKGRPGTGKSTMTKKVAKAIREKGFAVNYFHCSFDPDSVDMITVPELSVALVDGTAPHIVDPVSETRDEAIDMLECVDPQIVDLNREQIEDTKKQYKKVIDDATVQLRKAKKLHDELEEYYIEAMDFSAIDKRCDKVIKRIKDWADIKGYL</sequence>
<protein>
    <recommendedName>
        <fullName evidence="4">ATPase</fullName>
    </recommendedName>
</protein>
<dbReference type="SUPFAM" id="SSF52540">
    <property type="entry name" value="P-loop containing nucleoside triphosphate hydrolases"/>
    <property type="match status" value="2"/>
</dbReference>
<dbReference type="Proteomes" id="UP000010880">
    <property type="component" value="Chromosome"/>
</dbReference>
<dbReference type="OrthoDB" id="9781752at2"/>
<feature type="coiled-coil region" evidence="1">
    <location>
        <begin position="305"/>
        <end position="339"/>
    </location>
</feature>
<evidence type="ECO:0008006" key="4">
    <source>
        <dbReference type="Google" id="ProtNLM"/>
    </source>
</evidence>
<gene>
    <name evidence="2" type="ordered locus">Halha_0809</name>
</gene>
<dbReference type="InterPro" id="IPR027417">
    <property type="entry name" value="P-loop_NTPase"/>
</dbReference>
<keyword evidence="1" id="KW-0175">Coiled coil</keyword>
<reference evidence="3" key="1">
    <citation type="submission" date="2012-02" db="EMBL/GenBank/DDBJ databases">
        <title>The complete genome of Halobacteroides halobius DSM 5150.</title>
        <authorList>
            <person name="Lucas S."/>
            <person name="Copeland A."/>
            <person name="Lapidus A."/>
            <person name="Glavina del Rio T."/>
            <person name="Dalin E."/>
            <person name="Tice H."/>
            <person name="Bruce D."/>
            <person name="Goodwin L."/>
            <person name="Pitluck S."/>
            <person name="Peters L."/>
            <person name="Mikhailova N."/>
            <person name="Gu W."/>
            <person name="Kyrpides N."/>
            <person name="Mavromatis K."/>
            <person name="Ivanova N."/>
            <person name="Brettin T."/>
            <person name="Detter J.C."/>
            <person name="Han C."/>
            <person name="Larimer F."/>
            <person name="Land M."/>
            <person name="Hauser L."/>
            <person name="Markowitz V."/>
            <person name="Cheng J.-F."/>
            <person name="Hugenholtz P."/>
            <person name="Woyke T."/>
            <person name="Wu D."/>
            <person name="Tindall B."/>
            <person name="Pomrenke H."/>
            <person name="Brambilla E."/>
            <person name="Klenk H.-P."/>
            <person name="Eisen J.A."/>
        </authorList>
    </citation>
    <scope>NUCLEOTIDE SEQUENCE [LARGE SCALE GENOMIC DNA]</scope>
    <source>
        <strain evidence="3">ATCC 35273 / DSM 5150 / MD-1</strain>
    </source>
</reference>
<organism evidence="2 3">
    <name type="scientific">Halobacteroides halobius (strain ATCC 35273 / DSM 5150 / MD-1)</name>
    <dbReference type="NCBI Taxonomy" id="748449"/>
    <lineage>
        <taxon>Bacteria</taxon>
        <taxon>Bacillati</taxon>
        <taxon>Bacillota</taxon>
        <taxon>Clostridia</taxon>
        <taxon>Halanaerobiales</taxon>
        <taxon>Halobacteroidaceae</taxon>
        <taxon>Halobacteroides</taxon>
    </lineage>
</organism>
<dbReference type="eggNOG" id="COG1618">
    <property type="taxonomic scope" value="Bacteria"/>
</dbReference>